<dbReference type="GO" id="GO:0003677">
    <property type="term" value="F:DNA binding"/>
    <property type="evidence" value="ECO:0007669"/>
    <property type="project" value="UniProtKB-KW"/>
</dbReference>
<dbReference type="STRING" id="118126.L21_0508"/>
<keyword evidence="4" id="KW-0238">DNA-binding</keyword>
<organism evidence="8 9">
    <name type="scientific">Methanoculleus chikugoensis</name>
    <dbReference type="NCBI Taxonomy" id="118126"/>
    <lineage>
        <taxon>Archaea</taxon>
        <taxon>Methanobacteriati</taxon>
        <taxon>Methanobacteriota</taxon>
        <taxon>Stenosarchaea group</taxon>
        <taxon>Methanomicrobia</taxon>
        <taxon>Methanomicrobiales</taxon>
        <taxon>Methanomicrobiaceae</taxon>
        <taxon>Methanoculleus</taxon>
    </lineage>
</organism>
<evidence type="ECO:0000256" key="1">
    <source>
        <dbReference type="ARBA" id="ARBA00008761"/>
    </source>
</evidence>
<evidence type="ECO:0000256" key="5">
    <source>
        <dbReference type="ARBA" id="ARBA00023172"/>
    </source>
</evidence>
<comment type="similarity">
    <text evidence="1">In the C-terminal section; belongs to the transposase 35 family.</text>
</comment>
<evidence type="ECO:0000256" key="3">
    <source>
        <dbReference type="ARBA" id="ARBA00022578"/>
    </source>
</evidence>
<feature type="domain" description="Probable transposase IS891/IS1136/IS1341" evidence="6">
    <location>
        <begin position="163"/>
        <end position="276"/>
    </location>
</feature>
<name>A0A1M4MIC8_9EURY</name>
<proteinExistence type="inferred from homology"/>
<dbReference type="OrthoDB" id="33505at2157"/>
<evidence type="ECO:0000256" key="2">
    <source>
        <dbReference type="ARBA" id="ARBA00011044"/>
    </source>
</evidence>
<protein>
    <submittedName>
        <fullName evidence="8">Putative transposase</fullName>
    </submittedName>
</protein>
<keyword evidence="5" id="KW-0233">DNA recombination</keyword>
<evidence type="ECO:0000313" key="8">
    <source>
        <dbReference type="EMBL" id="SCL74627.1"/>
    </source>
</evidence>
<dbReference type="NCBIfam" id="NF040570">
    <property type="entry name" value="guided_TnpB"/>
    <property type="match status" value="1"/>
</dbReference>
<comment type="similarity">
    <text evidence="2">In the N-terminal section; belongs to the transposase 2 family.</text>
</comment>
<keyword evidence="3" id="KW-0815">Transposition</keyword>
<reference evidence="8 9" key="1">
    <citation type="submission" date="2016-08" db="EMBL/GenBank/DDBJ databases">
        <authorList>
            <person name="Seilhamer J.J."/>
        </authorList>
    </citation>
    <scope>NUCLEOTIDE SEQUENCE [LARGE SCALE GENOMIC DNA]</scope>
    <source>
        <strain evidence="8">L21-II-0</strain>
    </source>
</reference>
<accession>A0A1M4MIC8</accession>
<evidence type="ECO:0000313" key="9">
    <source>
        <dbReference type="Proteomes" id="UP000184671"/>
    </source>
</evidence>
<dbReference type="InterPro" id="IPR051399">
    <property type="entry name" value="RNA-guided_DNA_endo/Transpos"/>
</dbReference>
<dbReference type="Pfam" id="PF07282">
    <property type="entry name" value="Cas12f1-like_TNB"/>
    <property type="match status" value="1"/>
</dbReference>
<dbReference type="PANTHER" id="PTHR30405">
    <property type="entry name" value="TRANSPOSASE"/>
    <property type="match status" value="1"/>
</dbReference>
<dbReference type="RefSeq" id="WP_074368922.1">
    <property type="nucleotide sequence ID" value="NZ_FMID01000014.1"/>
</dbReference>
<sequence>MLTTKTVILKMDCPDSDLLDRTVQTYTEGMNYVSAVVYNLGKPKGSTALQKIVYPALREEIGLKSQMSCNVVRQVAGTYRTLQEQVRTKKTEWQQVTYAPTSMTFSFGRDFSLDGDKIGLTTLEGRKKYRFFRYPHMIQYLDGTWKFGASKLVKHKDGTYYFHLCCERETESREVAESSTFMGVDVGQNFLAVASTTDKKCRFFCGGKAKDLRNIYSTMRKRLQSKGTRSAKRMLKHLSGRERRLMTDMNHRVSKEIVWFAVQNRVDVIGLEDLSGIRDRPDTPPKKRRYTHHSWAFFELQSFIEYKAREKGISTVYVDPAYTSQTCPRCNHISKDNRNGRSFVCECCRHSLHADLIGARNIESRARTYRYTLEVQGCSQPPGRELSTR</sequence>
<dbReference type="GO" id="GO:0032196">
    <property type="term" value="P:transposition"/>
    <property type="evidence" value="ECO:0007669"/>
    <property type="project" value="UniProtKB-KW"/>
</dbReference>
<evidence type="ECO:0000259" key="7">
    <source>
        <dbReference type="Pfam" id="PF07282"/>
    </source>
</evidence>
<feature type="domain" description="Cas12f1-like TNB" evidence="7">
    <location>
        <begin position="297"/>
        <end position="362"/>
    </location>
</feature>
<dbReference type="Proteomes" id="UP000184671">
    <property type="component" value="Unassembled WGS sequence"/>
</dbReference>
<dbReference type="InterPro" id="IPR010095">
    <property type="entry name" value="Cas12f1-like_TNB"/>
</dbReference>
<dbReference type="NCBIfam" id="TIGR01766">
    <property type="entry name" value="IS200/IS605 family accessory protein TnpB-like domain"/>
    <property type="match status" value="1"/>
</dbReference>
<dbReference type="GO" id="GO:0006310">
    <property type="term" value="P:DNA recombination"/>
    <property type="evidence" value="ECO:0007669"/>
    <property type="project" value="UniProtKB-KW"/>
</dbReference>
<dbReference type="EMBL" id="FMID01000014">
    <property type="protein sequence ID" value="SCL74627.1"/>
    <property type="molecule type" value="Genomic_DNA"/>
</dbReference>
<dbReference type="PANTHER" id="PTHR30405:SF23">
    <property type="entry name" value="TRANSPOSASE-RELATED"/>
    <property type="match status" value="1"/>
</dbReference>
<dbReference type="Pfam" id="PF01385">
    <property type="entry name" value="OrfB_IS605"/>
    <property type="match status" value="1"/>
</dbReference>
<dbReference type="AlphaFoldDB" id="A0A1M4MIC8"/>
<gene>
    <name evidence="8" type="ORF">L21_0508</name>
</gene>
<evidence type="ECO:0000259" key="6">
    <source>
        <dbReference type="Pfam" id="PF01385"/>
    </source>
</evidence>
<dbReference type="InterPro" id="IPR001959">
    <property type="entry name" value="Transposase"/>
</dbReference>
<evidence type="ECO:0000256" key="4">
    <source>
        <dbReference type="ARBA" id="ARBA00023125"/>
    </source>
</evidence>